<dbReference type="Proteomes" id="UP000235392">
    <property type="component" value="Unassembled WGS sequence"/>
</dbReference>
<proteinExistence type="predicted"/>
<sequence>APTARLPHQPPCAAPSRLLAPLHGPPPPVACPTRLPALLPPPPACAATTTLAGLQARRPLAHPPVTNGLNTIQANQRRLRINCCASTPPDLLQSEASKAL</sequence>
<reference evidence="1 2" key="1">
    <citation type="submission" date="2017-11" db="EMBL/GenBank/DDBJ databases">
        <title>De novo assembly and phasing of dikaryotic genomes from two isolates of Puccinia coronata f. sp. avenae, the causal agent of oat crown rust.</title>
        <authorList>
            <person name="Miller M.E."/>
            <person name="Zhang Y."/>
            <person name="Omidvar V."/>
            <person name="Sperschneider J."/>
            <person name="Schwessinger B."/>
            <person name="Raley C."/>
            <person name="Palmer J.M."/>
            <person name="Garnica D."/>
            <person name="Upadhyaya N."/>
            <person name="Rathjen J."/>
            <person name="Taylor J.M."/>
            <person name="Park R.F."/>
            <person name="Dodds P.N."/>
            <person name="Hirsch C.D."/>
            <person name="Kianian S.F."/>
            <person name="Figueroa M."/>
        </authorList>
    </citation>
    <scope>NUCLEOTIDE SEQUENCE [LARGE SCALE GENOMIC DNA]</scope>
    <source>
        <strain evidence="1">12SD80</strain>
    </source>
</reference>
<feature type="non-terminal residue" evidence="1">
    <location>
        <position position="1"/>
    </location>
</feature>
<accession>A0A2N5SGX3</accession>
<protein>
    <submittedName>
        <fullName evidence="1">Uncharacterized protein</fullName>
    </submittedName>
</protein>
<name>A0A2N5SGX3_9BASI</name>
<dbReference type="EMBL" id="PGCI01000882">
    <property type="protein sequence ID" value="PLW12512.1"/>
    <property type="molecule type" value="Genomic_DNA"/>
</dbReference>
<dbReference type="AlphaFoldDB" id="A0A2N5SGX3"/>
<evidence type="ECO:0000313" key="1">
    <source>
        <dbReference type="EMBL" id="PLW12512.1"/>
    </source>
</evidence>
<organism evidence="1 2">
    <name type="scientific">Puccinia coronata f. sp. avenae</name>
    <dbReference type="NCBI Taxonomy" id="200324"/>
    <lineage>
        <taxon>Eukaryota</taxon>
        <taxon>Fungi</taxon>
        <taxon>Dikarya</taxon>
        <taxon>Basidiomycota</taxon>
        <taxon>Pucciniomycotina</taxon>
        <taxon>Pucciniomycetes</taxon>
        <taxon>Pucciniales</taxon>
        <taxon>Pucciniaceae</taxon>
        <taxon>Puccinia</taxon>
    </lineage>
</organism>
<gene>
    <name evidence="1" type="ORF">PCASD_21550</name>
</gene>
<comment type="caution">
    <text evidence="1">The sequence shown here is derived from an EMBL/GenBank/DDBJ whole genome shotgun (WGS) entry which is preliminary data.</text>
</comment>
<evidence type="ECO:0000313" key="2">
    <source>
        <dbReference type="Proteomes" id="UP000235392"/>
    </source>
</evidence>